<keyword evidence="2" id="KW-1185">Reference proteome</keyword>
<organism evidence="1 2">
    <name type="scientific">Triticum urartu</name>
    <name type="common">Red wild einkorn</name>
    <name type="synonym">Crithodium urartu</name>
    <dbReference type="NCBI Taxonomy" id="4572"/>
    <lineage>
        <taxon>Eukaryota</taxon>
        <taxon>Viridiplantae</taxon>
        <taxon>Streptophyta</taxon>
        <taxon>Embryophyta</taxon>
        <taxon>Tracheophyta</taxon>
        <taxon>Spermatophyta</taxon>
        <taxon>Magnoliopsida</taxon>
        <taxon>Liliopsida</taxon>
        <taxon>Poales</taxon>
        <taxon>Poaceae</taxon>
        <taxon>BOP clade</taxon>
        <taxon>Pooideae</taxon>
        <taxon>Triticodae</taxon>
        <taxon>Triticeae</taxon>
        <taxon>Triticinae</taxon>
        <taxon>Triticum</taxon>
    </lineage>
</organism>
<accession>A0A8R7R696</accession>
<dbReference type="Proteomes" id="UP000015106">
    <property type="component" value="Chromosome 7"/>
</dbReference>
<dbReference type="Gramene" id="TuG1812G0700004591.01.T03">
    <property type="protein sequence ID" value="TuG1812G0700004591.01.T03"/>
    <property type="gene ID" value="TuG1812G0700004591.01"/>
</dbReference>
<evidence type="ECO:0000313" key="1">
    <source>
        <dbReference type="EnsemblPlants" id="TuG1812G0700004591.01.T03"/>
    </source>
</evidence>
<proteinExistence type="predicted"/>
<dbReference type="EnsemblPlants" id="TuG1812G0700004591.01.T03">
    <property type="protein sequence ID" value="TuG1812G0700004591.01.T03"/>
    <property type="gene ID" value="TuG1812G0700004591.01"/>
</dbReference>
<name>A0A8R7R696_TRIUA</name>
<evidence type="ECO:0000313" key="2">
    <source>
        <dbReference type="Proteomes" id="UP000015106"/>
    </source>
</evidence>
<sequence length="165" mass="18654">MMLAMVRGRNHEGTVGLQALCFINQHADAWYYNHVTYQIEARIHKRQYQAATTLRRQQQQDEDVNPADARRCRRDICEGKHPFREISEKNWCSAAGLCPRVVLLFHMAIAGLPNSAVSPTAPAAPLFAGALAAVLDISSLCSSCLVDIHMYRCWLPIYFAKDNFF</sequence>
<dbReference type="AlphaFoldDB" id="A0A8R7R696"/>
<reference evidence="2" key="1">
    <citation type="journal article" date="2013" name="Nature">
        <title>Draft genome of the wheat A-genome progenitor Triticum urartu.</title>
        <authorList>
            <person name="Ling H.Q."/>
            <person name="Zhao S."/>
            <person name="Liu D."/>
            <person name="Wang J."/>
            <person name="Sun H."/>
            <person name="Zhang C."/>
            <person name="Fan H."/>
            <person name="Li D."/>
            <person name="Dong L."/>
            <person name="Tao Y."/>
            <person name="Gao C."/>
            <person name="Wu H."/>
            <person name="Li Y."/>
            <person name="Cui Y."/>
            <person name="Guo X."/>
            <person name="Zheng S."/>
            <person name="Wang B."/>
            <person name="Yu K."/>
            <person name="Liang Q."/>
            <person name="Yang W."/>
            <person name="Lou X."/>
            <person name="Chen J."/>
            <person name="Feng M."/>
            <person name="Jian J."/>
            <person name="Zhang X."/>
            <person name="Luo G."/>
            <person name="Jiang Y."/>
            <person name="Liu J."/>
            <person name="Wang Z."/>
            <person name="Sha Y."/>
            <person name="Zhang B."/>
            <person name="Wu H."/>
            <person name="Tang D."/>
            <person name="Shen Q."/>
            <person name="Xue P."/>
            <person name="Zou S."/>
            <person name="Wang X."/>
            <person name="Liu X."/>
            <person name="Wang F."/>
            <person name="Yang Y."/>
            <person name="An X."/>
            <person name="Dong Z."/>
            <person name="Zhang K."/>
            <person name="Zhang X."/>
            <person name="Luo M.C."/>
            <person name="Dvorak J."/>
            <person name="Tong Y."/>
            <person name="Wang J."/>
            <person name="Yang H."/>
            <person name="Li Z."/>
            <person name="Wang D."/>
            <person name="Zhang A."/>
            <person name="Wang J."/>
        </authorList>
    </citation>
    <scope>NUCLEOTIDE SEQUENCE</scope>
    <source>
        <strain evidence="2">cv. G1812</strain>
    </source>
</reference>
<reference evidence="1" key="2">
    <citation type="submission" date="2018-03" db="EMBL/GenBank/DDBJ databases">
        <title>The Triticum urartu genome reveals the dynamic nature of wheat genome evolution.</title>
        <authorList>
            <person name="Ling H."/>
            <person name="Ma B."/>
            <person name="Shi X."/>
            <person name="Liu H."/>
            <person name="Dong L."/>
            <person name="Sun H."/>
            <person name="Cao Y."/>
            <person name="Gao Q."/>
            <person name="Zheng S."/>
            <person name="Li Y."/>
            <person name="Yu Y."/>
            <person name="Du H."/>
            <person name="Qi M."/>
            <person name="Li Y."/>
            <person name="Yu H."/>
            <person name="Cui Y."/>
            <person name="Wang N."/>
            <person name="Chen C."/>
            <person name="Wu H."/>
            <person name="Zhao Y."/>
            <person name="Zhang J."/>
            <person name="Li Y."/>
            <person name="Zhou W."/>
            <person name="Zhang B."/>
            <person name="Hu W."/>
            <person name="Eijk M."/>
            <person name="Tang J."/>
            <person name="Witsenboer H."/>
            <person name="Zhao S."/>
            <person name="Li Z."/>
            <person name="Zhang A."/>
            <person name="Wang D."/>
            <person name="Liang C."/>
        </authorList>
    </citation>
    <scope>NUCLEOTIDE SEQUENCE [LARGE SCALE GENOMIC DNA]</scope>
    <source>
        <strain evidence="1">cv. G1812</strain>
    </source>
</reference>
<protein>
    <submittedName>
        <fullName evidence="1">Uncharacterized protein</fullName>
    </submittedName>
</protein>
<reference evidence="1" key="3">
    <citation type="submission" date="2022-06" db="UniProtKB">
        <authorList>
            <consortium name="EnsemblPlants"/>
        </authorList>
    </citation>
    <scope>IDENTIFICATION</scope>
</reference>